<accession>A0ABD0LH17</accession>
<protein>
    <submittedName>
        <fullName evidence="1">Uncharacterized protein</fullName>
    </submittedName>
</protein>
<gene>
    <name evidence="1" type="ORF">BaRGS_00010017</name>
</gene>
<evidence type="ECO:0000313" key="1">
    <source>
        <dbReference type="EMBL" id="KAK7498640.1"/>
    </source>
</evidence>
<proteinExistence type="predicted"/>
<dbReference type="EMBL" id="JACVVK020000049">
    <property type="protein sequence ID" value="KAK7498640.1"/>
    <property type="molecule type" value="Genomic_DNA"/>
</dbReference>
<keyword evidence="2" id="KW-1185">Reference proteome</keyword>
<name>A0ABD0LH17_9CAEN</name>
<organism evidence="1 2">
    <name type="scientific">Batillaria attramentaria</name>
    <dbReference type="NCBI Taxonomy" id="370345"/>
    <lineage>
        <taxon>Eukaryota</taxon>
        <taxon>Metazoa</taxon>
        <taxon>Spiralia</taxon>
        <taxon>Lophotrochozoa</taxon>
        <taxon>Mollusca</taxon>
        <taxon>Gastropoda</taxon>
        <taxon>Caenogastropoda</taxon>
        <taxon>Sorbeoconcha</taxon>
        <taxon>Cerithioidea</taxon>
        <taxon>Batillariidae</taxon>
        <taxon>Batillaria</taxon>
    </lineage>
</organism>
<sequence>MTSEFRQVLLEPAGNLPPPLPDRRTTLPLIVATFVTAVLSLAEQGGALVWMRSCGSSQGRKLCSRRGLIHCHKHRSVSGELSAS</sequence>
<reference evidence="1 2" key="1">
    <citation type="journal article" date="2023" name="Sci. Data">
        <title>Genome assembly of the Korean intertidal mud-creeper Batillaria attramentaria.</title>
        <authorList>
            <person name="Patra A.K."/>
            <person name="Ho P.T."/>
            <person name="Jun S."/>
            <person name="Lee S.J."/>
            <person name="Kim Y."/>
            <person name="Won Y.J."/>
        </authorList>
    </citation>
    <scope>NUCLEOTIDE SEQUENCE [LARGE SCALE GENOMIC DNA]</scope>
    <source>
        <strain evidence="1">Wonlab-2016</strain>
    </source>
</reference>
<dbReference type="AlphaFoldDB" id="A0ABD0LH17"/>
<evidence type="ECO:0000313" key="2">
    <source>
        <dbReference type="Proteomes" id="UP001519460"/>
    </source>
</evidence>
<comment type="caution">
    <text evidence="1">The sequence shown here is derived from an EMBL/GenBank/DDBJ whole genome shotgun (WGS) entry which is preliminary data.</text>
</comment>
<dbReference type="Proteomes" id="UP001519460">
    <property type="component" value="Unassembled WGS sequence"/>
</dbReference>